<evidence type="ECO:0000256" key="1">
    <source>
        <dbReference type="SAM" id="MobiDB-lite"/>
    </source>
</evidence>
<feature type="region of interest" description="Disordered" evidence="1">
    <location>
        <begin position="1"/>
        <end position="24"/>
    </location>
</feature>
<dbReference type="EMBL" id="CP159989">
    <property type="protein sequence ID" value="XCP82656.1"/>
    <property type="molecule type" value="Genomic_DNA"/>
</dbReference>
<evidence type="ECO:0000313" key="2">
    <source>
        <dbReference type="EMBL" id="XCP82656.1"/>
    </source>
</evidence>
<gene>
    <name evidence="2" type="ORF">ABXS69_01710</name>
</gene>
<sequence length="278" mass="28232">MPETSSPASSLIPSSDPALPAASPSPRRGRALAISAACLVALLAVGGFAARPALDSYLSGRVASAIRHALPGLDADASITTSGDLILQFLHGRVDSIGIDASRLDLPVSADTASTLSVGDVHVELTGVSTSGPYRASSARATGIVDWRGATDLVTTADINPKDVTVEVVRPGTDTDPGSARASGVGYGSAFEIVFEPRVTDDGGLSITVSSVRADGVEVPIDGPDSEGGRILALLGIPIDGVEITPDQLPQGLRVSKVMVTNNGLRLSLVGSDVTMSK</sequence>
<proteinExistence type="predicted"/>
<name>A0AAU8N3P1_9ACTO</name>
<dbReference type="InterPro" id="IPR021373">
    <property type="entry name" value="DUF2993"/>
</dbReference>
<protein>
    <submittedName>
        <fullName evidence="2">DUF2993 domain-containing protein</fullName>
    </submittedName>
</protein>
<organism evidence="2">
    <name type="scientific">Actinomyces timonensis</name>
    <dbReference type="NCBI Taxonomy" id="1288391"/>
    <lineage>
        <taxon>Bacteria</taxon>
        <taxon>Bacillati</taxon>
        <taxon>Actinomycetota</taxon>
        <taxon>Actinomycetes</taxon>
        <taxon>Actinomycetales</taxon>
        <taxon>Actinomycetaceae</taxon>
        <taxon>Actinomyces</taxon>
    </lineage>
</organism>
<dbReference type="RefSeq" id="WP_366180893.1">
    <property type="nucleotide sequence ID" value="NZ_CP159989.1"/>
</dbReference>
<reference evidence="2" key="1">
    <citation type="submission" date="2024-05" db="EMBL/GenBank/DDBJ databases">
        <title>Draft genome assemblies of 36 bacteria isolated from hibernating arctic ground squirrels.</title>
        <authorList>
            <person name="McKee H."/>
            <person name="Mullen L."/>
            <person name="Drown D.M."/>
            <person name="Duddleston K.N."/>
        </authorList>
    </citation>
    <scope>NUCLEOTIDE SEQUENCE</scope>
    <source>
        <strain evidence="2">AR004</strain>
    </source>
</reference>
<dbReference type="Pfam" id="PF11209">
    <property type="entry name" value="LmeA"/>
    <property type="match status" value="1"/>
</dbReference>
<accession>A0AAU8N3P1</accession>
<dbReference type="AlphaFoldDB" id="A0AAU8N3P1"/>